<protein>
    <submittedName>
        <fullName evidence="2">Uncharacterized protein</fullName>
    </submittedName>
</protein>
<evidence type="ECO:0000256" key="1">
    <source>
        <dbReference type="SAM" id="MobiDB-lite"/>
    </source>
</evidence>
<dbReference type="RefSeq" id="WP_272737414.1">
    <property type="nucleotide sequence ID" value="NZ_CP116942.1"/>
</dbReference>
<feature type="region of interest" description="Disordered" evidence="1">
    <location>
        <begin position="99"/>
        <end position="209"/>
    </location>
</feature>
<gene>
    <name evidence="2" type="ORF">PO878_04055</name>
</gene>
<name>A0AAF0BS84_9ACTN</name>
<proteinExistence type="predicted"/>
<dbReference type="AlphaFoldDB" id="A0AAF0BS84"/>
<keyword evidence="3" id="KW-1185">Reference proteome</keyword>
<dbReference type="Proteomes" id="UP001216390">
    <property type="component" value="Chromosome"/>
</dbReference>
<reference evidence="2" key="1">
    <citation type="submission" date="2023-01" db="EMBL/GenBank/DDBJ databases">
        <title>The diversity of Class Acidimicrobiia in South China Sea sediment environments and the proposal of Iamia marina sp. nov., a novel species of the genus Iamia.</title>
        <authorList>
            <person name="He Y."/>
            <person name="Tian X."/>
        </authorList>
    </citation>
    <scope>NUCLEOTIDE SEQUENCE</scope>
    <source>
        <strain evidence="2">DSM 19957</strain>
    </source>
</reference>
<sequence>MARMRTLKPDFCQSEAIADLTIPCRLHFAMLWTYADDDGRGLDNPRLIKAALWPLDDEVGRQQIDEWQDELEANGRIVRYEVEGRAYFSVVNFHEHQRPQKRVASKYPAPPEPVPEPPDTPTGDLREPDGSGDVALPPVGEGRGEVEEDVAVDVAEPPTPQSYSRPPLQAVVTDAPTEGVGGAVSAATREKSEQVWAQLGRPPPGGAAS</sequence>
<dbReference type="KEGG" id="ima:PO878_04055"/>
<dbReference type="EMBL" id="CP116942">
    <property type="protein sequence ID" value="WCO67896.1"/>
    <property type="molecule type" value="Genomic_DNA"/>
</dbReference>
<accession>A0AAF0BS84</accession>
<organism evidence="2 3">
    <name type="scientific">Iamia majanohamensis</name>
    <dbReference type="NCBI Taxonomy" id="467976"/>
    <lineage>
        <taxon>Bacteria</taxon>
        <taxon>Bacillati</taxon>
        <taxon>Actinomycetota</taxon>
        <taxon>Acidimicrobiia</taxon>
        <taxon>Acidimicrobiales</taxon>
        <taxon>Iamiaceae</taxon>
        <taxon>Iamia</taxon>
    </lineage>
</organism>
<evidence type="ECO:0000313" key="3">
    <source>
        <dbReference type="Proteomes" id="UP001216390"/>
    </source>
</evidence>
<feature type="compositionally biased region" description="Pro residues" evidence="1">
    <location>
        <begin position="108"/>
        <end position="120"/>
    </location>
</feature>
<evidence type="ECO:0000313" key="2">
    <source>
        <dbReference type="EMBL" id="WCO67896.1"/>
    </source>
</evidence>